<protein>
    <submittedName>
        <fullName evidence="1">Uncharacterized protein</fullName>
    </submittedName>
</protein>
<dbReference type="Proteomes" id="UP000019384">
    <property type="component" value="Unassembled WGS sequence"/>
</dbReference>
<sequence>MARYHRSSPSARIHAHFETASGILPRGFHPKVQIVIWIVYHVARSHQYYHLPIISERLFCRSLSLNEYMRPMGEYGKDKSGAVLWGLFEISGSLCSKDYCSGVTPRYSVTWLRLSR</sequence>
<dbReference type="GeneID" id="34522382"/>
<proteinExistence type="predicted"/>
<gene>
    <name evidence="1" type="ORF">KUCA_T00004991001</name>
</gene>
<evidence type="ECO:0000313" key="1">
    <source>
        <dbReference type="EMBL" id="CDK29005.1"/>
    </source>
</evidence>
<reference evidence="1" key="2">
    <citation type="submission" date="2014-02" db="EMBL/GenBank/DDBJ databases">
        <title>Complete DNA sequence of /Kuraishia capsulata/ illustrates novel genomic features among budding yeasts (/Saccharomycotina/).</title>
        <authorList>
            <person name="Morales L."/>
            <person name="Noel B."/>
            <person name="Porcel B."/>
            <person name="Marcet-Houben M."/>
            <person name="Hullo M-F."/>
            <person name="Sacerdot C."/>
            <person name="Tekaia F."/>
            <person name="Leh-Louis V."/>
            <person name="Despons L."/>
            <person name="Khanna V."/>
            <person name="Aury J-M."/>
            <person name="Barbe V."/>
            <person name="Couloux A."/>
            <person name="Labadie K."/>
            <person name="Pelletier E."/>
            <person name="Souciet J-L."/>
            <person name="Boekhout T."/>
            <person name="Gabaldon T."/>
            <person name="Wincker P."/>
            <person name="Dujon B."/>
        </authorList>
    </citation>
    <scope>NUCLEOTIDE SEQUENCE</scope>
    <source>
        <strain evidence="1">CBS 1993</strain>
    </source>
</reference>
<reference evidence="1" key="1">
    <citation type="submission" date="2013-12" db="EMBL/GenBank/DDBJ databases">
        <authorList>
            <person name="Genoscope - CEA"/>
        </authorList>
    </citation>
    <scope>NUCLEOTIDE SEQUENCE</scope>
    <source>
        <strain evidence="1">CBS 1993</strain>
    </source>
</reference>
<dbReference type="RefSeq" id="XP_022460994.1">
    <property type="nucleotide sequence ID" value="XM_022606132.1"/>
</dbReference>
<evidence type="ECO:0000313" key="2">
    <source>
        <dbReference type="Proteomes" id="UP000019384"/>
    </source>
</evidence>
<dbReference type="EMBL" id="HG793130">
    <property type="protein sequence ID" value="CDK29005.1"/>
    <property type="molecule type" value="Genomic_DNA"/>
</dbReference>
<name>W6MXJ6_9ASCO</name>
<accession>W6MXJ6</accession>
<organism evidence="1 2">
    <name type="scientific">Kuraishia capsulata CBS 1993</name>
    <dbReference type="NCBI Taxonomy" id="1382522"/>
    <lineage>
        <taxon>Eukaryota</taxon>
        <taxon>Fungi</taxon>
        <taxon>Dikarya</taxon>
        <taxon>Ascomycota</taxon>
        <taxon>Saccharomycotina</taxon>
        <taxon>Pichiomycetes</taxon>
        <taxon>Pichiales</taxon>
        <taxon>Pichiaceae</taxon>
        <taxon>Kuraishia</taxon>
    </lineage>
</organism>
<dbReference type="HOGENOM" id="CLU_2097239_0_0_1"/>
<dbReference type="AlphaFoldDB" id="W6MXJ6"/>
<keyword evidence="2" id="KW-1185">Reference proteome</keyword>